<dbReference type="PRINTS" id="PR00069">
    <property type="entry name" value="ALDKETRDTASE"/>
</dbReference>
<dbReference type="SUPFAM" id="SSF51430">
    <property type="entry name" value="NAD(P)-linked oxidoreductase"/>
    <property type="match status" value="1"/>
</dbReference>
<dbReference type="PANTHER" id="PTHR43625">
    <property type="entry name" value="AFLATOXIN B1 ALDEHYDE REDUCTASE"/>
    <property type="match status" value="1"/>
</dbReference>
<dbReference type="InterPro" id="IPR036812">
    <property type="entry name" value="NAD(P)_OxRdtase_dom_sf"/>
</dbReference>
<dbReference type="Pfam" id="PF00248">
    <property type="entry name" value="Aldo_ket_red"/>
    <property type="match status" value="1"/>
</dbReference>
<evidence type="ECO:0000256" key="1">
    <source>
        <dbReference type="ARBA" id="ARBA00023002"/>
    </source>
</evidence>
<name>A0AAW0CN05_9AGAR</name>
<dbReference type="EMBL" id="JAYKXP010000037">
    <property type="protein sequence ID" value="KAK7040388.1"/>
    <property type="molecule type" value="Genomic_DNA"/>
</dbReference>
<dbReference type="Proteomes" id="UP001383192">
    <property type="component" value="Unassembled WGS sequence"/>
</dbReference>
<dbReference type="PANTHER" id="PTHR43625:SF40">
    <property type="entry name" value="ALDO-KETO REDUCTASE YAKC [NADP(+)]"/>
    <property type="match status" value="1"/>
</dbReference>
<dbReference type="InterPro" id="IPR050791">
    <property type="entry name" value="Aldo-Keto_reductase"/>
</dbReference>
<accession>A0AAW0CN05</accession>
<protein>
    <recommendedName>
        <fullName evidence="2">NADP-dependent oxidoreductase domain-containing protein</fullName>
    </recommendedName>
</protein>
<dbReference type="GO" id="GO:0005737">
    <property type="term" value="C:cytoplasm"/>
    <property type="evidence" value="ECO:0007669"/>
    <property type="project" value="TreeGrafter"/>
</dbReference>
<proteinExistence type="predicted"/>
<sequence>MSLETPSEFQPPSAISESAPDEMAIDLSPLISPRKIGDTVVPAIGLGVMGIAAAYGTFDTDEERLQVLDAAYRTGCTFWDTADVYGDSEDLIGEWFRRNPEKRSRVFLATKFAITMTGVRGDAAYVKEACNQSLQRLGVDYIDLYYQHRVDRTTPIEKTVAAMAELVHEGKVRHLGLSDCTADGLRRANAIHPIAALQIEFSPLALEVEKPHLDLVQTARSLGTKIIAYSPLGRGFLTGHIRSLDDLDSDDFRLTIPKLSRQNFPKILELTEKIAEVGRKHSATAGQATLAWTLEQGDDFFVIPGVKKVKHLLENIGAANVELTSEDISRIREAAEETKILGDRYGRGIDMVYVDSPPL</sequence>
<dbReference type="InterPro" id="IPR023210">
    <property type="entry name" value="NADP_OxRdtase_dom"/>
</dbReference>
<dbReference type="GO" id="GO:0016491">
    <property type="term" value="F:oxidoreductase activity"/>
    <property type="evidence" value="ECO:0007669"/>
    <property type="project" value="UniProtKB-KW"/>
</dbReference>
<feature type="domain" description="NADP-dependent oxidoreductase" evidence="2">
    <location>
        <begin position="44"/>
        <end position="335"/>
    </location>
</feature>
<comment type="caution">
    <text evidence="3">The sequence shown here is derived from an EMBL/GenBank/DDBJ whole genome shotgun (WGS) entry which is preliminary data.</text>
</comment>
<keyword evidence="1" id="KW-0560">Oxidoreductase</keyword>
<organism evidence="3 4">
    <name type="scientific">Paramarasmius palmivorus</name>
    <dbReference type="NCBI Taxonomy" id="297713"/>
    <lineage>
        <taxon>Eukaryota</taxon>
        <taxon>Fungi</taxon>
        <taxon>Dikarya</taxon>
        <taxon>Basidiomycota</taxon>
        <taxon>Agaricomycotina</taxon>
        <taxon>Agaricomycetes</taxon>
        <taxon>Agaricomycetidae</taxon>
        <taxon>Agaricales</taxon>
        <taxon>Marasmiineae</taxon>
        <taxon>Marasmiaceae</taxon>
        <taxon>Paramarasmius</taxon>
    </lineage>
</organism>
<evidence type="ECO:0000313" key="4">
    <source>
        <dbReference type="Proteomes" id="UP001383192"/>
    </source>
</evidence>
<keyword evidence="4" id="KW-1185">Reference proteome</keyword>
<evidence type="ECO:0000259" key="2">
    <source>
        <dbReference type="Pfam" id="PF00248"/>
    </source>
</evidence>
<reference evidence="3 4" key="1">
    <citation type="submission" date="2024-01" db="EMBL/GenBank/DDBJ databases">
        <title>A draft genome for a cacao thread blight-causing isolate of Paramarasmius palmivorus.</title>
        <authorList>
            <person name="Baruah I.K."/>
            <person name="Bukari Y."/>
            <person name="Amoako-Attah I."/>
            <person name="Meinhardt L.W."/>
            <person name="Bailey B.A."/>
            <person name="Cohen S.P."/>
        </authorList>
    </citation>
    <scope>NUCLEOTIDE SEQUENCE [LARGE SCALE GENOMIC DNA]</scope>
    <source>
        <strain evidence="3 4">GH-12</strain>
    </source>
</reference>
<dbReference type="AlphaFoldDB" id="A0AAW0CN05"/>
<dbReference type="Gene3D" id="3.20.20.100">
    <property type="entry name" value="NADP-dependent oxidoreductase domain"/>
    <property type="match status" value="1"/>
</dbReference>
<gene>
    <name evidence="3" type="ORF">VNI00_009865</name>
</gene>
<dbReference type="InterPro" id="IPR020471">
    <property type="entry name" value="AKR"/>
</dbReference>
<evidence type="ECO:0000313" key="3">
    <source>
        <dbReference type="EMBL" id="KAK7040388.1"/>
    </source>
</evidence>